<protein>
    <submittedName>
        <fullName evidence="2">Uncharacterized protein</fullName>
    </submittedName>
</protein>
<reference evidence="2 3" key="1">
    <citation type="submission" date="2022-03" db="EMBL/GenBank/DDBJ databases">
        <authorList>
            <person name="Macdonald S."/>
            <person name="Ahmed S."/>
            <person name="Newling K."/>
        </authorList>
    </citation>
    <scope>NUCLEOTIDE SEQUENCE [LARGE SCALE GENOMIC DNA]</scope>
</reference>
<comment type="caution">
    <text evidence="2">The sequence shown here is derived from an EMBL/GenBank/DDBJ whole genome shotgun (WGS) entry which is preliminary data.</text>
</comment>
<gene>
    <name evidence="2" type="ORF">ERUC_LOCUS5693</name>
</gene>
<accession>A0ABC8J226</accession>
<name>A0ABC8J226_ERUVS</name>
<sequence>MLQKNNLDSLGFGVAGIQGSSATSSGEPTSITWDMKRGLANLSLLLNSPHSSDNGTKCKKHKSLEQDKGEHVRRESSISSAMKDSTQEPSDDHSNGERRSLASSAMQPCNEKTGNHPAKDLLPQNPSMWSFEKVGNSSSVVICLPGAGSELSSLEAEAYQSNQTCSPRKTSGSSNISSSELIIDIRESTSYSESFKFQYNGGKNCLPVNTEEQEKSETGK</sequence>
<dbReference type="AlphaFoldDB" id="A0ABC8J226"/>
<dbReference type="Proteomes" id="UP001642260">
    <property type="component" value="Unassembled WGS sequence"/>
</dbReference>
<evidence type="ECO:0000256" key="1">
    <source>
        <dbReference type="SAM" id="MobiDB-lite"/>
    </source>
</evidence>
<dbReference type="EMBL" id="CAKOAT010071821">
    <property type="protein sequence ID" value="CAH8310413.1"/>
    <property type="molecule type" value="Genomic_DNA"/>
</dbReference>
<evidence type="ECO:0000313" key="2">
    <source>
        <dbReference type="EMBL" id="CAH8310413.1"/>
    </source>
</evidence>
<feature type="compositionally biased region" description="Low complexity" evidence="1">
    <location>
        <begin position="45"/>
        <end position="54"/>
    </location>
</feature>
<proteinExistence type="predicted"/>
<organism evidence="2 3">
    <name type="scientific">Eruca vesicaria subsp. sativa</name>
    <name type="common">Garden rocket</name>
    <name type="synonym">Eruca sativa</name>
    <dbReference type="NCBI Taxonomy" id="29727"/>
    <lineage>
        <taxon>Eukaryota</taxon>
        <taxon>Viridiplantae</taxon>
        <taxon>Streptophyta</taxon>
        <taxon>Embryophyta</taxon>
        <taxon>Tracheophyta</taxon>
        <taxon>Spermatophyta</taxon>
        <taxon>Magnoliopsida</taxon>
        <taxon>eudicotyledons</taxon>
        <taxon>Gunneridae</taxon>
        <taxon>Pentapetalae</taxon>
        <taxon>rosids</taxon>
        <taxon>malvids</taxon>
        <taxon>Brassicales</taxon>
        <taxon>Brassicaceae</taxon>
        <taxon>Brassiceae</taxon>
        <taxon>Eruca</taxon>
    </lineage>
</organism>
<feature type="compositionally biased region" description="Basic and acidic residues" evidence="1">
    <location>
        <begin position="90"/>
        <end position="100"/>
    </location>
</feature>
<keyword evidence="3" id="KW-1185">Reference proteome</keyword>
<feature type="region of interest" description="Disordered" evidence="1">
    <location>
        <begin position="45"/>
        <end position="124"/>
    </location>
</feature>
<feature type="compositionally biased region" description="Polar residues" evidence="1">
    <location>
        <begin position="101"/>
        <end position="112"/>
    </location>
</feature>
<evidence type="ECO:0000313" key="3">
    <source>
        <dbReference type="Proteomes" id="UP001642260"/>
    </source>
</evidence>
<feature type="compositionally biased region" description="Basic and acidic residues" evidence="1">
    <location>
        <begin position="63"/>
        <end position="76"/>
    </location>
</feature>
<feature type="compositionally biased region" description="Polar residues" evidence="1">
    <location>
        <begin position="77"/>
        <end position="88"/>
    </location>
</feature>